<organism evidence="4 5">
    <name type="scientific">Dothidotthia symphoricarpi CBS 119687</name>
    <dbReference type="NCBI Taxonomy" id="1392245"/>
    <lineage>
        <taxon>Eukaryota</taxon>
        <taxon>Fungi</taxon>
        <taxon>Dikarya</taxon>
        <taxon>Ascomycota</taxon>
        <taxon>Pezizomycotina</taxon>
        <taxon>Dothideomycetes</taxon>
        <taxon>Pleosporomycetidae</taxon>
        <taxon>Pleosporales</taxon>
        <taxon>Dothidotthiaceae</taxon>
        <taxon>Dothidotthia</taxon>
    </lineage>
</organism>
<dbReference type="OrthoDB" id="5394557at2759"/>
<dbReference type="Gene3D" id="4.10.240.10">
    <property type="entry name" value="Zn(2)-C6 fungal-type DNA-binding domain"/>
    <property type="match status" value="1"/>
</dbReference>
<dbReference type="AlphaFoldDB" id="A0A6A6A7S9"/>
<keyword evidence="1" id="KW-0539">Nucleus</keyword>
<dbReference type="SMART" id="SM00066">
    <property type="entry name" value="GAL4"/>
    <property type="match status" value="1"/>
</dbReference>
<dbReference type="SUPFAM" id="SSF57701">
    <property type="entry name" value="Zn2/Cys6 DNA-binding domain"/>
    <property type="match status" value="1"/>
</dbReference>
<dbReference type="RefSeq" id="XP_033522308.1">
    <property type="nucleotide sequence ID" value="XM_033663923.1"/>
</dbReference>
<feature type="compositionally biased region" description="Polar residues" evidence="2">
    <location>
        <begin position="429"/>
        <end position="443"/>
    </location>
</feature>
<protein>
    <recommendedName>
        <fullName evidence="3">Zn(2)-C6 fungal-type domain-containing protein</fullName>
    </recommendedName>
</protein>
<dbReference type="Pfam" id="PF00172">
    <property type="entry name" value="Zn_clus"/>
    <property type="match status" value="1"/>
</dbReference>
<dbReference type="Proteomes" id="UP000799771">
    <property type="component" value="Unassembled WGS sequence"/>
</dbReference>
<reference evidence="4" key="1">
    <citation type="journal article" date="2020" name="Stud. Mycol.">
        <title>101 Dothideomycetes genomes: a test case for predicting lifestyles and emergence of pathogens.</title>
        <authorList>
            <person name="Haridas S."/>
            <person name="Albert R."/>
            <person name="Binder M."/>
            <person name="Bloem J."/>
            <person name="Labutti K."/>
            <person name="Salamov A."/>
            <person name="Andreopoulos B."/>
            <person name="Baker S."/>
            <person name="Barry K."/>
            <person name="Bills G."/>
            <person name="Bluhm B."/>
            <person name="Cannon C."/>
            <person name="Castanera R."/>
            <person name="Culley D."/>
            <person name="Daum C."/>
            <person name="Ezra D."/>
            <person name="Gonzalez J."/>
            <person name="Henrissat B."/>
            <person name="Kuo A."/>
            <person name="Liang C."/>
            <person name="Lipzen A."/>
            <person name="Lutzoni F."/>
            <person name="Magnuson J."/>
            <person name="Mondo S."/>
            <person name="Nolan M."/>
            <person name="Ohm R."/>
            <person name="Pangilinan J."/>
            <person name="Park H.-J."/>
            <person name="Ramirez L."/>
            <person name="Alfaro M."/>
            <person name="Sun H."/>
            <person name="Tritt A."/>
            <person name="Yoshinaga Y."/>
            <person name="Zwiers L.-H."/>
            <person name="Turgeon B."/>
            <person name="Goodwin S."/>
            <person name="Spatafora J."/>
            <person name="Crous P."/>
            <person name="Grigoriev I."/>
        </authorList>
    </citation>
    <scope>NUCLEOTIDE SEQUENCE</scope>
    <source>
        <strain evidence="4">CBS 119687</strain>
    </source>
</reference>
<dbReference type="CDD" id="cd00067">
    <property type="entry name" value="GAL4"/>
    <property type="match status" value="1"/>
</dbReference>
<dbReference type="PROSITE" id="PS50048">
    <property type="entry name" value="ZN2_CY6_FUNGAL_2"/>
    <property type="match status" value="1"/>
</dbReference>
<keyword evidence="5" id="KW-1185">Reference proteome</keyword>
<dbReference type="GO" id="GO:0000981">
    <property type="term" value="F:DNA-binding transcription factor activity, RNA polymerase II-specific"/>
    <property type="evidence" value="ECO:0007669"/>
    <property type="project" value="InterPro"/>
</dbReference>
<dbReference type="GO" id="GO:0008270">
    <property type="term" value="F:zinc ion binding"/>
    <property type="evidence" value="ECO:0007669"/>
    <property type="project" value="InterPro"/>
</dbReference>
<feature type="compositionally biased region" description="Polar residues" evidence="2">
    <location>
        <begin position="452"/>
        <end position="467"/>
    </location>
</feature>
<dbReference type="InterPro" id="IPR036864">
    <property type="entry name" value="Zn2-C6_fun-type_DNA-bd_sf"/>
</dbReference>
<sequence>MSVMEYDTSRRSLSHALQYDNYYYNNRNAPLAVSYASRSDPRGCPVGRSMNSTRGRSSTAQENAPSESGQSRRRIAVACARCRKRKIRCSGDPGTGLGCTNCNQAGIDPTHCQFHRVGSDQVHKVMDNLNIAHSLTGLANSHATMPTYSASGSMIYSRGMSTPQYPHVDTRLMYPSSWTIPFAEETSPVDVYDLDQSSTYLPNATSLTNTNLYGTSDRWSHPTARSFQPSTNAYFDRDPSYSAHGLPHIHTNLRPTPTTEALSPLNMSSLHLTLPERPHPRQLPDATAPRRQLPMPQPSPAQTRRDAVDMMQDQRLRSVQAMAAPPSTSGSFAKPALPWNMDGDNQINANISSGSTSADVAAQIPAPVPMESATDSTLDFPSTTTGGTDNPTSSHVQLNFSTSSLLDSINASAPPTTYSNFRECRLPTSSSKMVRQSSQTNLYSFDPDNTPKRNSFSGETTTSSQCVNGRKYMPLAHQSQRSSTTNSVHPTPFDDQHVPLHRASLGSLSSSF</sequence>
<evidence type="ECO:0000259" key="3">
    <source>
        <dbReference type="PROSITE" id="PS50048"/>
    </source>
</evidence>
<accession>A0A6A6A7S9</accession>
<gene>
    <name evidence="4" type="ORF">P153DRAFT_293944</name>
</gene>
<evidence type="ECO:0000313" key="4">
    <source>
        <dbReference type="EMBL" id="KAF2127919.1"/>
    </source>
</evidence>
<feature type="domain" description="Zn(2)-C6 fungal-type" evidence="3">
    <location>
        <begin position="78"/>
        <end position="114"/>
    </location>
</feature>
<feature type="region of interest" description="Disordered" evidence="2">
    <location>
        <begin position="271"/>
        <end position="307"/>
    </location>
</feature>
<evidence type="ECO:0000256" key="2">
    <source>
        <dbReference type="SAM" id="MobiDB-lite"/>
    </source>
</evidence>
<dbReference type="GeneID" id="54404355"/>
<feature type="compositionally biased region" description="Polar residues" evidence="2">
    <location>
        <begin position="373"/>
        <end position="393"/>
    </location>
</feature>
<dbReference type="EMBL" id="ML977509">
    <property type="protein sequence ID" value="KAF2127919.1"/>
    <property type="molecule type" value="Genomic_DNA"/>
</dbReference>
<evidence type="ECO:0000313" key="5">
    <source>
        <dbReference type="Proteomes" id="UP000799771"/>
    </source>
</evidence>
<feature type="region of interest" description="Disordered" evidence="2">
    <location>
        <begin position="370"/>
        <end position="393"/>
    </location>
</feature>
<feature type="compositionally biased region" description="Polar residues" evidence="2">
    <location>
        <begin position="49"/>
        <end position="69"/>
    </location>
</feature>
<evidence type="ECO:0000256" key="1">
    <source>
        <dbReference type="ARBA" id="ARBA00023242"/>
    </source>
</evidence>
<proteinExistence type="predicted"/>
<feature type="compositionally biased region" description="Polar residues" evidence="2">
    <location>
        <begin position="477"/>
        <end position="489"/>
    </location>
</feature>
<feature type="region of interest" description="Disordered" evidence="2">
    <location>
        <begin position="36"/>
        <end position="70"/>
    </location>
</feature>
<feature type="region of interest" description="Disordered" evidence="2">
    <location>
        <begin position="429"/>
        <end position="512"/>
    </location>
</feature>
<dbReference type="InterPro" id="IPR001138">
    <property type="entry name" value="Zn2Cys6_DnaBD"/>
</dbReference>
<name>A0A6A6A7S9_9PLEO</name>